<evidence type="ECO:0000313" key="7">
    <source>
        <dbReference type="Proteomes" id="UP000248326"/>
    </source>
</evidence>
<dbReference type="SUPFAM" id="SSF50129">
    <property type="entry name" value="GroES-like"/>
    <property type="match status" value="1"/>
</dbReference>
<dbReference type="InterPro" id="IPR020843">
    <property type="entry name" value="ER"/>
</dbReference>
<dbReference type="Proteomes" id="UP000248326">
    <property type="component" value="Unassembled WGS sequence"/>
</dbReference>
<dbReference type="InterPro" id="IPR050129">
    <property type="entry name" value="Zn_alcohol_dh"/>
</dbReference>
<dbReference type="AlphaFoldDB" id="A0A318SS69"/>
<dbReference type="PANTHER" id="PTHR43401:SF2">
    <property type="entry name" value="L-THREONINE 3-DEHYDROGENASE"/>
    <property type="match status" value="1"/>
</dbReference>
<keyword evidence="2 4" id="KW-0862">Zinc</keyword>
<protein>
    <submittedName>
        <fullName evidence="6">L-threonine 3-dehydrogenase</fullName>
    </submittedName>
</protein>
<dbReference type="Pfam" id="PF08240">
    <property type="entry name" value="ADH_N"/>
    <property type="match status" value="1"/>
</dbReference>
<evidence type="ECO:0000256" key="4">
    <source>
        <dbReference type="RuleBase" id="RU361277"/>
    </source>
</evidence>
<dbReference type="SUPFAM" id="SSF51735">
    <property type="entry name" value="NAD(P)-binding Rossmann-fold domains"/>
    <property type="match status" value="1"/>
</dbReference>
<dbReference type="InterPro" id="IPR013154">
    <property type="entry name" value="ADH-like_N"/>
</dbReference>
<dbReference type="InterPro" id="IPR011032">
    <property type="entry name" value="GroES-like_sf"/>
</dbReference>
<comment type="caution">
    <text evidence="6">The sequence shown here is derived from an EMBL/GenBank/DDBJ whole genome shotgun (WGS) entry which is preliminary data.</text>
</comment>
<feature type="domain" description="Enoyl reductase (ER)" evidence="5">
    <location>
        <begin position="11"/>
        <end position="342"/>
    </location>
</feature>
<dbReference type="InterPro" id="IPR002328">
    <property type="entry name" value="ADH_Zn_CS"/>
</dbReference>
<dbReference type="EMBL" id="QJSX01000002">
    <property type="protein sequence ID" value="PYE55867.1"/>
    <property type="molecule type" value="Genomic_DNA"/>
</dbReference>
<keyword evidence="1 4" id="KW-0479">Metal-binding</keyword>
<dbReference type="Pfam" id="PF00107">
    <property type="entry name" value="ADH_zinc_N"/>
    <property type="match status" value="1"/>
</dbReference>
<accession>A0A318SS69</accession>
<dbReference type="SMART" id="SM00829">
    <property type="entry name" value="PKS_ER"/>
    <property type="match status" value="1"/>
</dbReference>
<sequence>MRALFKEARPGAQLIEVPEPTPSHGEILVEVMATSICGTDMHIYNWDAWARSRFPAPMVFGHEMTGKVVQVGPGVNPDMVKVGDHVSAETHVACGHCLQCRTGRKHICKNLRILGVDMPGIFAQYAVIPAENAWVNDPDMPWEVASLQEPFGNAVQTTLAGPGVSSRTVLVTGCGPIGLMAIQVARASGASLIIATDPNETRLHKARELGADLTLDPRSTDVVKAVYDATRGDGVDTLLEFSGNQAAIRQGFQSLTYGGHASLLGIPAGAIEFDLANDIVFKAATVTGISGRKMFETWYQVRELVTRGKVDLRAVISHHVPMTHFEAVFEAVRAGNAIKPVMLPQEV</sequence>
<comment type="cofactor">
    <cofactor evidence="4">
        <name>Zn(2+)</name>
        <dbReference type="ChEBI" id="CHEBI:29105"/>
    </cofactor>
</comment>
<dbReference type="InterPro" id="IPR036291">
    <property type="entry name" value="NAD(P)-bd_dom_sf"/>
</dbReference>
<keyword evidence="7" id="KW-1185">Reference proteome</keyword>
<dbReference type="GO" id="GO:0016491">
    <property type="term" value="F:oxidoreductase activity"/>
    <property type="evidence" value="ECO:0007669"/>
    <property type="project" value="UniProtKB-KW"/>
</dbReference>
<proteinExistence type="inferred from homology"/>
<gene>
    <name evidence="6" type="ORF">DES52_102233</name>
</gene>
<dbReference type="Gene3D" id="3.40.50.720">
    <property type="entry name" value="NAD(P)-binding Rossmann-like Domain"/>
    <property type="match status" value="1"/>
</dbReference>
<keyword evidence="3" id="KW-0560">Oxidoreductase</keyword>
<dbReference type="Gene3D" id="3.90.180.10">
    <property type="entry name" value="Medium-chain alcohol dehydrogenases, catalytic domain"/>
    <property type="match status" value="1"/>
</dbReference>
<evidence type="ECO:0000256" key="1">
    <source>
        <dbReference type="ARBA" id="ARBA00022723"/>
    </source>
</evidence>
<organism evidence="6 7">
    <name type="scientific">Deinococcus yavapaiensis KR-236</name>
    <dbReference type="NCBI Taxonomy" id="694435"/>
    <lineage>
        <taxon>Bacteria</taxon>
        <taxon>Thermotogati</taxon>
        <taxon>Deinococcota</taxon>
        <taxon>Deinococci</taxon>
        <taxon>Deinococcales</taxon>
        <taxon>Deinococcaceae</taxon>
        <taxon>Deinococcus</taxon>
    </lineage>
</organism>
<reference evidence="6 7" key="1">
    <citation type="submission" date="2018-06" db="EMBL/GenBank/DDBJ databases">
        <title>Genomic Encyclopedia of Type Strains, Phase IV (KMG-IV): sequencing the most valuable type-strain genomes for metagenomic binning, comparative biology and taxonomic classification.</title>
        <authorList>
            <person name="Goeker M."/>
        </authorList>
    </citation>
    <scope>NUCLEOTIDE SEQUENCE [LARGE SCALE GENOMIC DNA]</scope>
    <source>
        <strain evidence="6 7">DSM 18048</strain>
    </source>
</reference>
<evidence type="ECO:0000256" key="3">
    <source>
        <dbReference type="ARBA" id="ARBA00023002"/>
    </source>
</evidence>
<name>A0A318SS69_9DEIO</name>
<dbReference type="PANTHER" id="PTHR43401">
    <property type="entry name" value="L-THREONINE 3-DEHYDROGENASE"/>
    <property type="match status" value="1"/>
</dbReference>
<dbReference type="PROSITE" id="PS00059">
    <property type="entry name" value="ADH_ZINC"/>
    <property type="match status" value="1"/>
</dbReference>
<comment type="similarity">
    <text evidence="4">Belongs to the zinc-containing alcohol dehydrogenase family.</text>
</comment>
<evidence type="ECO:0000313" key="6">
    <source>
        <dbReference type="EMBL" id="PYE55867.1"/>
    </source>
</evidence>
<dbReference type="NCBIfam" id="NF003808">
    <property type="entry name" value="PRK05396.1"/>
    <property type="match status" value="1"/>
</dbReference>
<dbReference type="RefSeq" id="WP_110885408.1">
    <property type="nucleotide sequence ID" value="NZ_QJSX01000002.1"/>
</dbReference>
<dbReference type="InterPro" id="IPR013149">
    <property type="entry name" value="ADH-like_C"/>
</dbReference>
<dbReference type="OrthoDB" id="9769198at2"/>
<evidence type="ECO:0000259" key="5">
    <source>
        <dbReference type="SMART" id="SM00829"/>
    </source>
</evidence>
<dbReference type="GO" id="GO:0008270">
    <property type="term" value="F:zinc ion binding"/>
    <property type="evidence" value="ECO:0007669"/>
    <property type="project" value="InterPro"/>
</dbReference>
<evidence type="ECO:0000256" key="2">
    <source>
        <dbReference type="ARBA" id="ARBA00022833"/>
    </source>
</evidence>